<dbReference type="OrthoDB" id="677939at2"/>
<feature type="transmembrane region" description="Helical" evidence="1">
    <location>
        <begin position="61"/>
        <end position="91"/>
    </location>
</feature>
<reference evidence="4" key="1">
    <citation type="submission" date="2016-10" db="EMBL/GenBank/DDBJ databases">
        <authorList>
            <person name="Varghese N."/>
            <person name="Submissions S."/>
        </authorList>
    </citation>
    <scope>NUCLEOTIDE SEQUENCE [LARGE SCALE GENOMIC DNA]</scope>
    <source>
        <strain evidence="4">CGMCC 4.5579</strain>
    </source>
</reference>
<dbReference type="RefSeq" id="WP_092536551.1">
    <property type="nucleotide sequence ID" value="NZ_FOWW01000014.1"/>
</dbReference>
<evidence type="ECO:0000313" key="4">
    <source>
        <dbReference type="Proteomes" id="UP000198727"/>
    </source>
</evidence>
<dbReference type="InterPro" id="IPR005530">
    <property type="entry name" value="SPW"/>
</dbReference>
<keyword evidence="1" id="KW-0812">Transmembrane</keyword>
<keyword evidence="1" id="KW-1133">Transmembrane helix</keyword>
<dbReference type="Pfam" id="PF03779">
    <property type="entry name" value="SPW"/>
    <property type="match status" value="1"/>
</dbReference>
<keyword evidence="1" id="KW-0472">Membrane</keyword>
<evidence type="ECO:0000313" key="3">
    <source>
        <dbReference type="EMBL" id="SFQ71377.1"/>
    </source>
</evidence>
<evidence type="ECO:0000256" key="1">
    <source>
        <dbReference type="SAM" id="Phobius"/>
    </source>
</evidence>
<dbReference type="STRING" id="587909.SAMN05421810_11444"/>
<dbReference type="EMBL" id="FOWW01000014">
    <property type="protein sequence ID" value="SFQ71377.1"/>
    <property type="molecule type" value="Genomic_DNA"/>
</dbReference>
<keyword evidence="4" id="KW-1185">Reference proteome</keyword>
<feature type="domain" description="SPW repeat-containing integral membrane" evidence="2">
    <location>
        <begin position="4"/>
        <end position="91"/>
    </location>
</feature>
<dbReference type="Proteomes" id="UP000198727">
    <property type="component" value="Unassembled WGS sequence"/>
</dbReference>
<name>A0A1I6AS38_9PSEU</name>
<dbReference type="AlphaFoldDB" id="A0A1I6AS38"/>
<sequence length="124" mass="12772">MPHFLLAAAGVWLMAAPAVLGYGDPAATSDRIAGPALAAIGFLAGFQITRGLRWLNLGTGAWLVVAPWLLGFPAAATVNSVVIGVAALVLAPWGKPDQRRYGGGWVALWRPGATSADDLPARDG</sequence>
<proteinExistence type="predicted"/>
<organism evidence="3 4">
    <name type="scientific">Amycolatopsis arida</name>
    <dbReference type="NCBI Taxonomy" id="587909"/>
    <lineage>
        <taxon>Bacteria</taxon>
        <taxon>Bacillati</taxon>
        <taxon>Actinomycetota</taxon>
        <taxon>Actinomycetes</taxon>
        <taxon>Pseudonocardiales</taxon>
        <taxon>Pseudonocardiaceae</taxon>
        <taxon>Amycolatopsis</taxon>
    </lineage>
</organism>
<evidence type="ECO:0000259" key="2">
    <source>
        <dbReference type="Pfam" id="PF03779"/>
    </source>
</evidence>
<feature type="transmembrane region" description="Helical" evidence="1">
    <location>
        <begin position="31"/>
        <end position="49"/>
    </location>
</feature>
<protein>
    <submittedName>
        <fullName evidence="3">SPW repeat-containing protein</fullName>
    </submittedName>
</protein>
<accession>A0A1I6AS38</accession>
<gene>
    <name evidence="3" type="ORF">SAMN05421810_11444</name>
</gene>